<name>A0A2H3GR95_GIBZA</name>
<dbReference type="OrthoDB" id="6428749at2759"/>
<feature type="active site" description="Charge relay system" evidence="3">
    <location>
        <position position="186"/>
    </location>
</feature>
<reference evidence="5" key="1">
    <citation type="submission" date="2019-04" db="EMBL/GenBank/DDBJ databases">
        <authorList>
            <person name="Melise S."/>
            <person name="Noan J."/>
            <person name="Okalmin O."/>
        </authorList>
    </citation>
    <scope>NUCLEOTIDE SEQUENCE</scope>
    <source>
        <strain evidence="5">FN9</strain>
    </source>
</reference>
<accession>A0A2H3GR95</accession>
<keyword evidence="2" id="KW-0378">Hydrolase</keyword>
<feature type="binding site" evidence="4">
    <location>
        <position position="234"/>
    </location>
    <ligand>
        <name>substrate</name>
    </ligand>
</feature>
<evidence type="ECO:0000256" key="4">
    <source>
        <dbReference type="PIRSR" id="PIRSR001221-2"/>
    </source>
</evidence>
<dbReference type="Gene3D" id="3.90.1300.10">
    <property type="entry name" value="Amidase signature (AS) domain"/>
    <property type="match status" value="1"/>
</dbReference>
<feature type="binding site" evidence="4">
    <location>
        <begin position="280"/>
        <end position="283"/>
    </location>
    <ligand>
        <name>substrate</name>
    </ligand>
</feature>
<gene>
    <name evidence="5" type="ORF">FUG_LOCUS211585</name>
</gene>
<sequence>MSPTSALAQPGPVSLGKTTSNVTVEHCELASPEQATTDTALPGLPVVQVTHTLRGTVEFEAKRAALLEAFAAKVPQEFLLPEQLIRNPPKDVSNIPATCAILSQEELEITEHDAVGLVNAIASQKYSSVAVARAFCKRAIIAHQLTCCLTQWYMDEAIAQAQKLDAYFEQHGKPIGPLHGLPISIKDHIQVAGTYSSEGCFASINYDNTDADIVAILRSQGAVIYCKTNQPQSMMHLESDSHWGRVLNPFNIYLTAGGSTGGEAALVAMKGSVLGIGTDIGGSIRGPSSFCGIYGFKATSNTLPTRGYVTAPPPSVLNVPVSTGPMCRSLRDMDLFMRCTLSAKPFLSDPTVIPLPWTGLDTRFNRRLKVGIISNDGFIEPQPPVKRAVSWAKAMLADSKYVDLVEVKDFKVLGAEEAWNLTQRLYWPDGALYTKKGIISSGEPVHPLTEWIARDGETFGMQTAVDVCRQHKIRDDFRLSFAQSWTDQDVDVIIGPSFVGPACAHDTALYWTYTSLYNLVDYPGAVIPTPIRAESGERYEDGYAPLSEACLRVRKLWDEGDFAGAPVNLQVVARRHHDNELFGALNVLKDVFGLV</sequence>
<dbReference type="PANTHER" id="PTHR46072">
    <property type="entry name" value="AMIDASE-RELATED-RELATED"/>
    <property type="match status" value="1"/>
</dbReference>
<feature type="binding site" evidence="4">
    <location>
        <position position="259"/>
    </location>
    <ligand>
        <name>substrate</name>
    </ligand>
</feature>
<dbReference type="AlphaFoldDB" id="A0A2H3GR95"/>
<protein>
    <submittedName>
        <fullName evidence="5">Uncharacterized protein</fullName>
    </submittedName>
</protein>
<proteinExistence type="inferred from homology"/>
<evidence type="ECO:0000256" key="3">
    <source>
        <dbReference type="PIRSR" id="PIRSR001221-1"/>
    </source>
</evidence>
<organism evidence="5">
    <name type="scientific">Gibberella zeae</name>
    <name type="common">Wheat head blight fungus</name>
    <name type="synonym">Fusarium graminearum</name>
    <dbReference type="NCBI Taxonomy" id="5518"/>
    <lineage>
        <taxon>Eukaryota</taxon>
        <taxon>Fungi</taxon>
        <taxon>Dikarya</taxon>
        <taxon>Ascomycota</taxon>
        <taxon>Pezizomycotina</taxon>
        <taxon>Sordariomycetes</taxon>
        <taxon>Hypocreomycetidae</taxon>
        <taxon>Hypocreales</taxon>
        <taxon>Nectriaceae</taxon>
        <taxon>Fusarium</taxon>
    </lineage>
</organism>
<dbReference type="GO" id="GO:0016787">
    <property type="term" value="F:hydrolase activity"/>
    <property type="evidence" value="ECO:0007669"/>
    <property type="project" value="UniProtKB-KW"/>
</dbReference>
<dbReference type="InterPro" id="IPR036928">
    <property type="entry name" value="AS_sf"/>
</dbReference>
<dbReference type="EMBL" id="CAAKMV010000124">
    <property type="protein sequence ID" value="VIO56440.1"/>
    <property type="molecule type" value="Genomic_DNA"/>
</dbReference>
<feature type="active site" description="Charge relay system" evidence="3">
    <location>
        <position position="259"/>
    </location>
</feature>
<dbReference type="PIRSF" id="PIRSF001221">
    <property type="entry name" value="Amidase_fungi"/>
    <property type="match status" value="1"/>
</dbReference>
<evidence type="ECO:0000256" key="1">
    <source>
        <dbReference type="ARBA" id="ARBA00009199"/>
    </source>
</evidence>
<comment type="similarity">
    <text evidence="1">Belongs to the amidase family.</text>
</comment>
<dbReference type="SUPFAM" id="SSF75304">
    <property type="entry name" value="Amidase signature (AS) enzymes"/>
    <property type="match status" value="1"/>
</dbReference>
<evidence type="ECO:0000313" key="5">
    <source>
        <dbReference type="EMBL" id="VIO56440.1"/>
    </source>
</evidence>
<dbReference type="InterPro" id="IPR023631">
    <property type="entry name" value="Amidase_dom"/>
</dbReference>
<dbReference type="PANTHER" id="PTHR46072:SF4">
    <property type="entry name" value="AMIDASE C550.07-RELATED"/>
    <property type="match status" value="1"/>
</dbReference>
<dbReference type="Pfam" id="PF01425">
    <property type="entry name" value="Amidase"/>
    <property type="match status" value="1"/>
</dbReference>
<evidence type="ECO:0000256" key="2">
    <source>
        <dbReference type="ARBA" id="ARBA00022801"/>
    </source>
</evidence>
<feature type="active site" description="Acyl-ester intermediate" evidence="3">
    <location>
        <position position="283"/>
    </location>
</feature>